<sequence>MENRPPRCVVIAYDEDDQSLIICTLFRDSLASRIEKALTMPYPLKDVNFRLDDEAARQVGGVAFSLLAVHQPDLKQYIHVTSHPDAAGGPPGSKRQVSKRIRVAESHDDTVFGTSDMFEGWHVTGSSTDVSRARLTLRLASGDQQQRTQIHFNGVGRYLTGDFMARNTIASLSSLTDFDADEYRHARASLDRAFPWGSGSHPKAMAVLRTIPEAQFLIEFDAVEIEPISRF</sequence>
<dbReference type="RefSeq" id="WP_050864705.1">
    <property type="nucleotide sequence ID" value="NZ_JAGGBR010000033.1"/>
</dbReference>
<reference evidence="1 2" key="1">
    <citation type="submission" date="2014-08" db="EMBL/GenBank/DDBJ databases">
        <authorList>
            <person name="Bunnell A."/>
            <person name="Chain P.S."/>
            <person name="Chertkov O."/>
            <person name="Currie B.J."/>
            <person name="Daligault H.E."/>
            <person name="Davenport K.W."/>
            <person name="Davis C."/>
            <person name="Gleasner C.D."/>
            <person name="Johnson S.L."/>
            <person name="Kaestli M."/>
            <person name="Koren S."/>
            <person name="Kunde Y.A."/>
            <person name="Mayo M."/>
            <person name="McMurry K.K."/>
            <person name="Price E.P."/>
            <person name="Reitenga K.G."/>
            <person name="Robison R."/>
            <person name="Rosovitz M.J."/>
            <person name="Sarovich D.S."/>
            <person name="Teshima H."/>
        </authorList>
    </citation>
    <scope>NUCLEOTIDE SEQUENCE [LARGE SCALE GENOMIC DNA]</scope>
    <source>
        <strain evidence="1 2">MSHR44</strain>
    </source>
</reference>
<evidence type="ECO:0000313" key="2">
    <source>
        <dbReference type="Proteomes" id="UP000030475"/>
    </source>
</evidence>
<dbReference type="Proteomes" id="UP000030475">
    <property type="component" value="Unassembled WGS sequence"/>
</dbReference>
<dbReference type="EMBL" id="JQIM01000010">
    <property type="protein sequence ID" value="KGX07684.1"/>
    <property type="molecule type" value="Genomic_DNA"/>
</dbReference>
<name>A0AA40MEL0_BURPE</name>
<organism evidence="1 2">
    <name type="scientific">Burkholderia pseudomallei</name>
    <name type="common">Pseudomonas pseudomallei</name>
    <dbReference type="NCBI Taxonomy" id="28450"/>
    <lineage>
        <taxon>Bacteria</taxon>
        <taxon>Pseudomonadati</taxon>
        <taxon>Pseudomonadota</taxon>
        <taxon>Betaproteobacteria</taxon>
        <taxon>Burkholderiales</taxon>
        <taxon>Burkholderiaceae</taxon>
        <taxon>Burkholderia</taxon>
        <taxon>pseudomallei group</taxon>
    </lineage>
</organism>
<comment type="caution">
    <text evidence="1">The sequence shown here is derived from an EMBL/GenBank/DDBJ whole genome shotgun (WGS) entry which is preliminary data.</text>
</comment>
<evidence type="ECO:0000313" key="1">
    <source>
        <dbReference type="EMBL" id="KGX07684.1"/>
    </source>
</evidence>
<accession>A0AA40MEL0</accession>
<dbReference type="AlphaFoldDB" id="A0AA40MEL0"/>
<protein>
    <submittedName>
        <fullName evidence="1">Uncharacterized protein</fullName>
    </submittedName>
</protein>
<proteinExistence type="predicted"/>
<gene>
    <name evidence="1" type="ORF">Y036_2058</name>
</gene>